<keyword evidence="10 11" id="KW-0472">Membrane</keyword>
<feature type="domain" description="PDZ" evidence="12">
    <location>
        <begin position="200"/>
        <end position="256"/>
    </location>
</feature>
<proteinExistence type="inferred from homology"/>
<keyword evidence="11" id="KW-0479">Metal-binding</keyword>
<dbReference type="PANTHER" id="PTHR42837">
    <property type="entry name" value="REGULATOR OF SIGMA-E PROTEASE RSEP"/>
    <property type="match status" value="1"/>
</dbReference>
<reference evidence="13 14" key="1">
    <citation type="submission" date="2022-03" db="EMBL/GenBank/DDBJ databases">
        <title>Ignatzschineria rhizosphaerae HR5S32.</title>
        <authorList>
            <person name="Sun J.Q."/>
            <person name="Feng J.Y."/>
        </authorList>
    </citation>
    <scope>NUCLEOTIDE SEQUENCE [LARGE SCALE GENOMIC DNA]</scope>
    <source>
        <strain evidence="13 14">HR5S32</strain>
    </source>
</reference>
<dbReference type="InterPro" id="IPR008915">
    <property type="entry name" value="Peptidase_M50"/>
</dbReference>
<gene>
    <name evidence="13" type="primary">rseP</name>
    <name evidence="13" type="ORF">MMG00_07990</name>
</gene>
<dbReference type="EC" id="3.4.24.-" evidence="11"/>
<evidence type="ECO:0000256" key="1">
    <source>
        <dbReference type="ARBA" id="ARBA00001947"/>
    </source>
</evidence>
<evidence type="ECO:0000256" key="3">
    <source>
        <dbReference type="ARBA" id="ARBA00007931"/>
    </source>
</evidence>
<comment type="subcellular location">
    <subcellularLocation>
        <location evidence="2">Membrane</location>
        <topology evidence="2">Multi-pass membrane protein</topology>
    </subcellularLocation>
</comment>
<evidence type="ECO:0000256" key="2">
    <source>
        <dbReference type="ARBA" id="ARBA00004141"/>
    </source>
</evidence>
<evidence type="ECO:0000256" key="8">
    <source>
        <dbReference type="ARBA" id="ARBA00022989"/>
    </source>
</evidence>
<evidence type="ECO:0000256" key="11">
    <source>
        <dbReference type="RuleBase" id="RU362031"/>
    </source>
</evidence>
<name>A0ABY3WZX4_9GAMM</name>
<evidence type="ECO:0000313" key="13">
    <source>
        <dbReference type="EMBL" id="UNM95170.1"/>
    </source>
</evidence>
<feature type="transmembrane region" description="Helical" evidence="11">
    <location>
        <begin position="6"/>
        <end position="30"/>
    </location>
</feature>
<dbReference type="InterPro" id="IPR004387">
    <property type="entry name" value="Pept_M50_Zn"/>
</dbReference>
<keyword evidence="7 11" id="KW-0862">Zinc</keyword>
<feature type="transmembrane region" description="Helical" evidence="11">
    <location>
        <begin position="99"/>
        <end position="123"/>
    </location>
</feature>
<evidence type="ECO:0000256" key="5">
    <source>
        <dbReference type="ARBA" id="ARBA00022692"/>
    </source>
</evidence>
<dbReference type="Pfam" id="PF02163">
    <property type="entry name" value="Peptidase_M50"/>
    <property type="match status" value="1"/>
</dbReference>
<dbReference type="GO" id="GO:0008237">
    <property type="term" value="F:metallopeptidase activity"/>
    <property type="evidence" value="ECO:0007669"/>
    <property type="project" value="UniProtKB-KW"/>
</dbReference>
<protein>
    <recommendedName>
        <fullName evidence="11">Zinc metalloprotease</fullName>
        <ecNumber evidence="11">3.4.24.-</ecNumber>
    </recommendedName>
</protein>
<organism evidence="13 14">
    <name type="scientific">Ignatzschineria rhizosphaerae</name>
    <dbReference type="NCBI Taxonomy" id="2923279"/>
    <lineage>
        <taxon>Bacteria</taxon>
        <taxon>Pseudomonadati</taxon>
        <taxon>Pseudomonadota</taxon>
        <taxon>Gammaproteobacteria</taxon>
        <taxon>Cardiobacteriales</taxon>
        <taxon>Ignatzschineriaceae</taxon>
        <taxon>Ignatzschineria</taxon>
    </lineage>
</organism>
<comment type="similarity">
    <text evidence="3 11">Belongs to the peptidase M50B family.</text>
</comment>
<evidence type="ECO:0000256" key="6">
    <source>
        <dbReference type="ARBA" id="ARBA00022801"/>
    </source>
</evidence>
<evidence type="ECO:0000256" key="10">
    <source>
        <dbReference type="ARBA" id="ARBA00023136"/>
    </source>
</evidence>
<keyword evidence="8 11" id="KW-1133">Transmembrane helix</keyword>
<feature type="transmembrane region" description="Helical" evidence="11">
    <location>
        <begin position="435"/>
        <end position="454"/>
    </location>
</feature>
<evidence type="ECO:0000259" key="12">
    <source>
        <dbReference type="PROSITE" id="PS50106"/>
    </source>
</evidence>
<dbReference type="SMART" id="SM00228">
    <property type="entry name" value="PDZ"/>
    <property type="match status" value="2"/>
</dbReference>
<dbReference type="SUPFAM" id="SSF50156">
    <property type="entry name" value="PDZ domain-like"/>
    <property type="match status" value="2"/>
</dbReference>
<dbReference type="Gene3D" id="2.30.42.10">
    <property type="match status" value="2"/>
</dbReference>
<dbReference type="Proteomes" id="UP000829542">
    <property type="component" value="Chromosome"/>
</dbReference>
<keyword evidence="6 11" id="KW-0378">Hydrolase</keyword>
<dbReference type="RefSeq" id="WP_242147161.1">
    <property type="nucleotide sequence ID" value="NZ_CP093379.1"/>
</dbReference>
<keyword evidence="14" id="KW-1185">Reference proteome</keyword>
<sequence>MVSTFFNSAFGFLILIGVLVTIHEFGHFYAARKLGFKVQTFSIGFGKKLWSRKGKDGVEYRIGLIPLGGYVGFLDERAHDVAPSEIGQTFNAKPIWKRAVVIAAGPLINLLFAVVILFGLYLYGVPAYKAVIDTPQVNTPMAIAGFERKDQVIAIEGREIRTSDEMVQGFLEYLGGDGKAEVEVLRDGTQKTLFLELDAPLKLDARENVAEYLGLNAYGFELSSMIGEVVLDGPSDLAGLKKGDEILRINEQEISSWHDILDTMGRLSQSELEAVVVDVTVKRAGELIDFSVPLSRDQEGRFMLQVAALMPTQEMIDAYFKELQTLQKYSLTDAMKYAVIDTYRNSLLIFKFIGRMFTGQVHLNTMAGPLTIANIAGQQLSVGWVEFIKLMALFSVNLGILNLLPIPVLDGGRLVGLGIEAVAGRNRIPARLSMIVMQLGALFLFTFMAFIILFDITKWF</sequence>
<keyword evidence="9 11" id="KW-0482">Metalloprotease</keyword>
<dbReference type="CDD" id="cd06163">
    <property type="entry name" value="S2P-M50_PDZ_RseP-like"/>
    <property type="match status" value="1"/>
</dbReference>
<evidence type="ECO:0000313" key="14">
    <source>
        <dbReference type="Proteomes" id="UP000829542"/>
    </source>
</evidence>
<dbReference type="NCBIfam" id="TIGR00054">
    <property type="entry name" value="RIP metalloprotease RseP"/>
    <property type="match status" value="1"/>
</dbReference>
<evidence type="ECO:0000256" key="9">
    <source>
        <dbReference type="ARBA" id="ARBA00023049"/>
    </source>
</evidence>
<keyword evidence="4" id="KW-0645">Protease</keyword>
<keyword evidence="5 11" id="KW-0812">Transmembrane</keyword>
<dbReference type="EMBL" id="CP093379">
    <property type="protein sequence ID" value="UNM95170.1"/>
    <property type="molecule type" value="Genomic_DNA"/>
</dbReference>
<dbReference type="InterPro" id="IPR036034">
    <property type="entry name" value="PDZ_sf"/>
</dbReference>
<evidence type="ECO:0000256" key="7">
    <source>
        <dbReference type="ARBA" id="ARBA00022833"/>
    </source>
</evidence>
<dbReference type="InterPro" id="IPR001478">
    <property type="entry name" value="PDZ"/>
</dbReference>
<evidence type="ECO:0000256" key="4">
    <source>
        <dbReference type="ARBA" id="ARBA00022670"/>
    </source>
</evidence>
<dbReference type="PROSITE" id="PS50106">
    <property type="entry name" value="PDZ"/>
    <property type="match status" value="1"/>
</dbReference>
<accession>A0ABY3WZX4</accession>
<dbReference type="PANTHER" id="PTHR42837:SF2">
    <property type="entry name" value="MEMBRANE METALLOPROTEASE ARASP2, CHLOROPLASTIC-RELATED"/>
    <property type="match status" value="1"/>
</dbReference>
<comment type="cofactor">
    <cofactor evidence="1 11">
        <name>Zn(2+)</name>
        <dbReference type="ChEBI" id="CHEBI:29105"/>
    </cofactor>
</comment>